<evidence type="ECO:0000256" key="1">
    <source>
        <dbReference type="ARBA" id="ARBA00009477"/>
    </source>
</evidence>
<dbReference type="EMBL" id="AVCK01000027">
    <property type="protein sequence ID" value="KFN45536.1"/>
    <property type="molecule type" value="Genomic_DNA"/>
</dbReference>
<dbReference type="PATRIC" id="fig|1384056.3.peg.1858"/>
<dbReference type="Pfam" id="PF25954">
    <property type="entry name" value="Beta-barrel_RND_2"/>
    <property type="match status" value="1"/>
</dbReference>
<gene>
    <name evidence="5" type="ORF">N787_12650</name>
</gene>
<dbReference type="PANTHER" id="PTHR30469:SF15">
    <property type="entry name" value="HLYD FAMILY OF SECRETION PROTEINS"/>
    <property type="match status" value="1"/>
</dbReference>
<reference evidence="5 6" key="1">
    <citation type="submission" date="2013-09" db="EMBL/GenBank/DDBJ databases">
        <title>Genome sequencing of Arenimonas metalli.</title>
        <authorList>
            <person name="Chen F."/>
            <person name="Wang G."/>
        </authorList>
    </citation>
    <scope>NUCLEOTIDE SEQUENCE [LARGE SCALE GENOMIC DNA]</scope>
    <source>
        <strain evidence="5 6">CF5-1</strain>
    </source>
</reference>
<dbReference type="GO" id="GO:0015562">
    <property type="term" value="F:efflux transmembrane transporter activity"/>
    <property type="evidence" value="ECO:0007669"/>
    <property type="project" value="TreeGrafter"/>
</dbReference>
<dbReference type="OrthoDB" id="7265739at2"/>
<dbReference type="Gene3D" id="2.40.30.170">
    <property type="match status" value="1"/>
</dbReference>
<organism evidence="5 6">
    <name type="scientific">Arenimonas metalli CF5-1</name>
    <dbReference type="NCBI Taxonomy" id="1384056"/>
    <lineage>
        <taxon>Bacteria</taxon>
        <taxon>Pseudomonadati</taxon>
        <taxon>Pseudomonadota</taxon>
        <taxon>Gammaproteobacteria</taxon>
        <taxon>Lysobacterales</taxon>
        <taxon>Lysobacteraceae</taxon>
        <taxon>Arenimonas</taxon>
    </lineage>
</organism>
<evidence type="ECO:0000259" key="3">
    <source>
        <dbReference type="Pfam" id="PF25954"/>
    </source>
</evidence>
<feature type="domain" description="CusB-like beta-barrel" evidence="3">
    <location>
        <begin position="210"/>
        <end position="273"/>
    </location>
</feature>
<dbReference type="AlphaFoldDB" id="A0A091B1I5"/>
<dbReference type="SUPFAM" id="SSF111369">
    <property type="entry name" value="HlyD-like secretion proteins"/>
    <property type="match status" value="1"/>
</dbReference>
<dbReference type="NCBIfam" id="TIGR01730">
    <property type="entry name" value="RND_mfp"/>
    <property type="match status" value="1"/>
</dbReference>
<evidence type="ECO:0000256" key="2">
    <source>
        <dbReference type="SAM" id="SignalP"/>
    </source>
</evidence>
<dbReference type="GO" id="GO:1990281">
    <property type="term" value="C:efflux pump complex"/>
    <property type="evidence" value="ECO:0007669"/>
    <property type="project" value="TreeGrafter"/>
</dbReference>
<dbReference type="Gene3D" id="2.40.420.20">
    <property type="match status" value="1"/>
</dbReference>
<keyword evidence="6" id="KW-1185">Reference proteome</keyword>
<feature type="domain" description="YknX-like C-terminal permuted SH3-like" evidence="4">
    <location>
        <begin position="284"/>
        <end position="352"/>
    </location>
</feature>
<name>A0A091B1I5_9GAMM</name>
<keyword evidence="2" id="KW-0732">Signal</keyword>
<dbReference type="InterPro" id="IPR006143">
    <property type="entry name" value="RND_pump_MFP"/>
</dbReference>
<dbReference type="STRING" id="1384056.N787_12650"/>
<comment type="similarity">
    <text evidence="1">Belongs to the membrane fusion protein (MFP) (TC 8.A.1) family.</text>
</comment>
<evidence type="ECO:0000313" key="6">
    <source>
        <dbReference type="Proteomes" id="UP000029393"/>
    </source>
</evidence>
<dbReference type="eggNOG" id="COG0845">
    <property type="taxonomic scope" value="Bacteria"/>
</dbReference>
<dbReference type="Pfam" id="PF25989">
    <property type="entry name" value="YknX_C"/>
    <property type="match status" value="1"/>
</dbReference>
<sequence>MTRSRLPALLLASTLLLGACAENAPAPEATPSLTVSVATPTQQSLPQRVTASGSIAAWEPMALGVELSGQRVAEVLVEVGDVVTKDQPLLRLDDRSLRMELRQAEAAMAQAEAGLAVASANAERGRQLKREQLIADSEADQLISGELTAQAQRQTAAAQRDNARLRLGFATLRAPAGGVVSRRMVQPGQVVAAGTELLTLIRDGRLEWRAELPERDLIRVTPGVAVELRGPDGAAVAGTVRAVSPALDAQSRTGVVYADLPAPGALRAGMYAPGDLVLGDLPARTVPDQAIVERDGYRYVFVLGEGDVVSQRRVELGVRHGGVVQVREGLQGDEQVVVEGAGFLADGDRVRVVPATEG</sequence>
<dbReference type="InterPro" id="IPR058792">
    <property type="entry name" value="Beta-barrel_RND_2"/>
</dbReference>
<feature type="chain" id="PRO_5001869131" evidence="2">
    <location>
        <begin position="22"/>
        <end position="358"/>
    </location>
</feature>
<dbReference type="Gene3D" id="2.40.50.100">
    <property type="match status" value="1"/>
</dbReference>
<dbReference type="Gene3D" id="1.10.287.470">
    <property type="entry name" value="Helix hairpin bin"/>
    <property type="match status" value="1"/>
</dbReference>
<feature type="signal peptide" evidence="2">
    <location>
        <begin position="1"/>
        <end position="21"/>
    </location>
</feature>
<protein>
    <submittedName>
        <fullName evidence="5">Uncharacterized protein</fullName>
    </submittedName>
</protein>
<comment type="caution">
    <text evidence="5">The sequence shown here is derived from an EMBL/GenBank/DDBJ whole genome shotgun (WGS) entry which is preliminary data.</text>
</comment>
<dbReference type="PROSITE" id="PS51257">
    <property type="entry name" value="PROKAR_LIPOPROTEIN"/>
    <property type="match status" value="1"/>
</dbReference>
<dbReference type="Proteomes" id="UP000029393">
    <property type="component" value="Unassembled WGS sequence"/>
</dbReference>
<dbReference type="InterPro" id="IPR058637">
    <property type="entry name" value="YknX-like_C"/>
</dbReference>
<accession>A0A091B1I5</accession>
<dbReference type="RefSeq" id="WP_034213120.1">
    <property type="nucleotide sequence ID" value="NZ_AVCK01000027.1"/>
</dbReference>
<evidence type="ECO:0000313" key="5">
    <source>
        <dbReference type="EMBL" id="KFN45536.1"/>
    </source>
</evidence>
<proteinExistence type="inferred from homology"/>
<evidence type="ECO:0000259" key="4">
    <source>
        <dbReference type="Pfam" id="PF25989"/>
    </source>
</evidence>
<dbReference type="PANTHER" id="PTHR30469">
    <property type="entry name" value="MULTIDRUG RESISTANCE PROTEIN MDTA"/>
    <property type="match status" value="1"/>
</dbReference>